<accession>A0AAV7K1J7</accession>
<dbReference type="InterPro" id="IPR005788">
    <property type="entry name" value="PDI_thioredoxin-like_dom"/>
</dbReference>
<organism evidence="15 16">
    <name type="scientific">Oopsacas minuta</name>
    <dbReference type="NCBI Taxonomy" id="111878"/>
    <lineage>
        <taxon>Eukaryota</taxon>
        <taxon>Metazoa</taxon>
        <taxon>Porifera</taxon>
        <taxon>Hexactinellida</taxon>
        <taxon>Hexasterophora</taxon>
        <taxon>Lyssacinosida</taxon>
        <taxon>Leucopsacidae</taxon>
        <taxon>Oopsacas</taxon>
    </lineage>
</organism>
<name>A0AAV7K1J7_9METZ</name>
<dbReference type="Pfam" id="PF13848">
    <property type="entry name" value="Thioredoxin_6"/>
    <property type="match status" value="1"/>
</dbReference>
<dbReference type="AlphaFoldDB" id="A0AAV7K1J7"/>
<dbReference type="Proteomes" id="UP001165289">
    <property type="component" value="Unassembled WGS sequence"/>
</dbReference>
<evidence type="ECO:0000259" key="14">
    <source>
        <dbReference type="PROSITE" id="PS51352"/>
    </source>
</evidence>
<comment type="subcellular location">
    <subcellularLocation>
        <location evidence="2">Endoplasmic reticulum lumen</location>
    </subcellularLocation>
</comment>
<reference evidence="15 16" key="1">
    <citation type="journal article" date="2023" name="BMC Biol.">
        <title>The compact genome of the sponge Oopsacas minuta (Hexactinellida) is lacking key metazoan core genes.</title>
        <authorList>
            <person name="Santini S."/>
            <person name="Schenkelaars Q."/>
            <person name="Jourda C."/>
            <person name="Duchesne M."/>
            <person name="Belahbib H."/>
            <person name="Rocher C."/>
            <person name="Selva M."/>
            <person name="Riesgo A."/>
            <person name="Vervoort M."/>
            <person name="Leys S.P."/>
            <person name="Kodjabachian L."/>
            <person name="Le Bivic A."/>
            <person name="Borchiellini C."/>
            <person name="Claverie J.M."/>
            <person name="Renard E."/>
        </authorList>
    </citation>
    <scope>NUCLEOTIDE SEQUENCE [LARGE SCALE GENOMIC DNA]</scope>
    <source>
        <strain evidence="15">SPO-2</strain>
    </source>
</reference>
<dbReference type="GO" id="GO:0034976">
    <property type="term" value="P:response to endoplasmic reticulum stress"/>
    <property type="evidence" value="ECO:0007669"/>
    <property type="project" value="TreeGrafter"/>
</dbReference>
<evidence type="ECO:0000256" key="3">
    <source>
        <dbReference type="ARBA" id="ARBA00006347"/>
    </source>
</evidence>
<dbReference type="EC" id="5.3.4.1" evidence="4 13"/>
<keyword evidence="10 11" id="KW-0676">Redox-active center</keyword>
<comment type="similarity">
    <text evidence="3 12">Belongs to the protein disulfide isomerase family.</text>
</comment>
<dbReference type="NCBIfam" id="TIGR01130">
    <property type="entry name" value="ER_PDI_fam"/>
    <property type="match status" value="1"/>
</dbReference>
<dbReference type="InterPro" id="IPR013766">
    <property type="entry name" value="Thioredoxin_domain"/>
</dbReference>
<evidence type="ECO:0000256" key="9">
    <source>
        <dbReference type="ARBA" id="ARBA00023235"/>
    </source>
</evidence>
<evidence type="ECO:0000256" key="2">
    <source>
        <dbReference type="ARBA" id="ARBA00004319"/>
    </source>
</evidence>
<dbReference type="PROSITE" id="PS00194">
    <property type="entry name" value="THIOREDOXIN_1"/>
    <property type="match status" value="2"/>
</dbReference>
<dbReference type="SUPFAM" id="SSF52833">
    <property type="entry name" value="Thioredoxin-like"/>
    <property type="match status" value="3"/>
</dbReference>
<feature type="disulfide bond" description="Redox-active" evidence="11">
    <location>
        <begin position="399"/>
        <end position="402"/>
    </location>
</feature>
<keyword evidence="7" id="KW-0256">Endoplasmic reticulum</keyword>
<evidence type="ECO:0000313" key="15">
    <source>
        <dbReference type="EMBL" id="KAI6655097.1"/>
    </source>
</evidence>
<dbReference type="FunFam" id="3.40.30.10:FF:000017">
    <property type="entry name" value="Protein disulfide-isomerase A4"/>
    <property type="match status" value="1"/>
</dbReference>
<gene>
    <name evidence="15" type="ORF">LOD99_2386</name>
</gene>
<keyword evidence="5" id="KW-0732">Signal</keyword>
<dbReference type="NCBIfam" id="TIGR01126">
    <property type="entry name" value="pdi_dom"/>
    <property type="match status" value="2"/>
</dbReference>
<dbReference type="GO" id="GO:0003756">
    <property type="term" value="F:protein disulfide isomerase activity"/>
    <property type="evidence" value="ECO:0007669"/>
    <property type="project" value="UniProtKB-EC"/>
</dbReference>
<protein>
    <recommendedName>
        <fullName evidence="4 13">Protein disulfide-isomerase</fullName>
        <ecNumber evidence="4 13">5.3.4.1</ecNumber>
    </recommendedName>
</protein>
<dbReference type="PANTHER" id="PTHR18929">
    <property type="entry name" value="PROTEIN DISULFIDE ISOMERASE"/>
    <property type="match status" value="1"/>
</dbReference>
<feature type="disulfide bond" description="Redox-active" evidence="11">
    <location>
        <begin position="40"/>
        <end position="43"/>
    </location>
</feature>
<proteinExistence type="inferred from homology"/>
<keyword evidence="9 13" id="KW-0413">Isomerase</keyword>
<dbReference type="Gene3D" id="3.40.30.10">
    <property type="entry name" value="Glutaredoxin"/>
    <property type="match status" value="4"/>
</dbReference>
<evidence type="ECO:0000256" key="8">
    <source>
        <dbReference type="ARBA" id="ARBA00023157"/>
    </source>
</evidence>
<dbReference type="PROSITE" id="PS51352">
    <property type="entry name" value="THIOREDOXIN_2"/>
    <property type="match status" value="2"/>
</dbReference>
<sequence length="490" mass="55890">MFLFRTILGTSDIIELTDDNFNEEIAKHEIILVEFFAPWCGHCKKLAPEYSSAASKLKSSSPPVPLANVECTELGKNVCVEQGIKGYPTLKIFRNGEFSADYDGPRNSDGIVSYMQKQAAPSSLFISSQEKLNTFIDNSEPSIIGYFEHDGSDSILRDSFVKCSNKMRANFRFAHAYETPSSLGHAQILPENIEGEQVWLYQPVRLRSKLDASAIRISESGPEEMEEFIIHNFMGLVGIREPTNSKYFDDITHQPQLIFFSKLNWEINLKTINYWRNRIIKIAKEYKSQMSFSMSDSTTYKGELTNKFGIIQTEELQAVIQNNGRKYVMHQDRDAKMSPERLLEFVEEYFDGKIKAYLKSEMTPIDNTKPVKTVVGRTFEEMILENDKDVLLEFYAPWCGHCKSLAPKLDELAEKLESNSNVVIAKLDATANDFPEPFHVEGFPTLYWVPADAKDKPVKYNGGREVSDLMSYIQKQATIPFKLPSKKNEL</sequence>
<dbReference type="PRINTS" id="PR00421">
    <property type="entry name" value="THIOREDOXIN"/>
</dbReference>
<dbReference type="EMBL" id="JAKMXF010000210">
    <property type="protein sequence ID" value="KAI6655097.1"/>
    <property type="molecule type" value="Genomic_DNA"/>
</dbReference>
<evidence type="ECO:0000256" key="7">
    <source>
        <dbReference type="ARBA" id="ARBA00022824"/>
    </source>
</evidence>
<evidence type="ECO:0000313" key="16">
    <source>
        <dbReference type="Proteomes" id="UP001165289"/>
    </source>
</evidence>
<dbReference type="Pfam" id="PF00085">
    <property type="entry name" value="Thioredoxin"/>
    <property type="match status" value="2"/>
</dbReference>
<evidence type="ECO:0000256" key="5">
    <source>
        <dbReference type="ARBA" id="ARBA00022729"/>
    </source>
</evidence>
<keyword evidence="6" id="KW-0677">Repeat</keyword>
<evidence type="ECO:0000256" key="12">
    <source>
        <dbReference type="RuleBase" id="RU004208"/>
    </source>
</evidence>
<evidence type="ECO:0000256" key="6">
    <source>
        <dbReference type="ARBA" id="ARBA00022737"/>
    </source>
</evidence>
<dbReference type="FunFam" id="3.40.30.10:FF:000045">
    <property type="entry name" value="Disulfide-isomerase A3"/>
    <property type="match status" value="1"/>
</dbReference>
<evidence type="ECO:0000256" key="11">
    <source>
        <dbReference type="PIRSR" id="PIRSR605792-51"/>
    </source>
</evidence>
<feature type="domain" description="Thioredoxin" evidence="14">
    <location>
        <begin position="1"/>
        <end position="120"/>
    </location>
</feature>
<comment type="catalytic activity">
    <reaction evidence="1 13">
        <text>Catalyzes the rearrangement of -S-S- bonds in proteins.</text>
        <dbReference type="EC" id="5.3.4.1"/>
    </reaction>
</comment>
<dbReference type="CDD" id="cd02995">
    <property type="entry name" value="PDI_a_PDI_a'_C"/>
    <property type="match status" value="1"/>
</dbReference>
<dbReference type="CDD" id="cd02961">
    <property type="entry name" value="PDI_a_family"/>
    <property type="match status" value="1"/>
</dbReference>
<keyword evidence="16" id="KW-1185">Reference proteome</keyword>
<evidence type="ECO:0000256" key="13">
    <source>
        <dbReference type="RuleBase" id="RU361130"/>
    </source>
</evidence>
<comment type="caution">
    <text evidence="15">The sequence shown here is derived from an EMBL/GenBank/DDBJ whole genome shotgun (WGS) entry which is preliminary data.</text>
</comment>
<feature type="domain" description="Thioredoxin" evidence="14">
    <location>
        <begin position="336"/>
        <end position="478"/>
    </location>
</feature>
<evidence type="ECO:0000256" key="4">
    <source>
        <dbReference type="ARBA" id="ARBA00012723"/>
    </source>
</evidence>
<dbReference type="InterPro" id="IPR005792">
    <property type="entry name" value="Prot_disulphide_isomerase"/>
</dbReference>
<keyword evidence="8 11" id="KW-1015">Disulfide bond</keyword>
<dbReference type="PANTHER" id="PTHR18929:SF132">
    <property type="entry name" value="PROTEIN DISULFIDE-ISOMERASE A3"/>
    <property type="match status" value="1"/>
</dbReference>
<dbReference type="GO" id="GO:0006457">
    <property type="term" value="P:protein folding"/>
    <property type="evidence" value="ECO:0007669"/>
    <property type="project" value="TreeGrafter"/>
</dbReference>
<dbReference type="InterPro" id="IPR036249">
    <property type="entry name" value="Thioredoxin-like_sf"/>
</dbReference>
<dbReference type="GO" id="GO:0005788">
    <property type="term" value="C:endoplasmic reticulum lumen"/>
    <property type="evidence" value="ECO:0007669"/>
    <property type="project" value="UniProtKB-SubCell"/>
</dbReference>
<dbReference type="InterPro" id="IPR017937">
    <property type="entry name" value="Thioredoxin_CS"/>
</dbReference>
<evidence type="ECO:0000256" key="10">
    <source>
        <dbReference type="ARBA" id="ARBA00023284"/>
    </source>
</evidence>
<evidence type="ECO:0000256" key="1">
    <source>
        <dbReference type="ARBA" id="ARBA00001182"/>
    </source>
</evidence>